<sequence length="249" mass="27829">MCLFILETLHASPKQECTPMRLPSLYIIFSALASFIVPAVIMIALNVSIFCTVLTTTRSKCVSINSSGASMRIHRGRRPSMNKLGKQYSVDPTEQRKSDSNGVDALHNGTHAIGSPTLKTFFSHVMVVSLISTNKKKRNNILSHLGGDRIRPRSTRHSLRTELRVARTTAVVVGVFVICWIPFSTIYVLQAYSLCMMPDCITNTMYVIAFWLGYSNSAVNPLLYAAFSRDFRAAFRKLLSRKHNGSLHK</sequence>
<reference evidence="12 13" key="2">
    <citation type="submission" date="2018-11" db="EMBL/GenBank/DDBJ databases">
        <authorList>
            <consortium name="Pathogen Informatics"/>
        </authorList>
    </citation>
    <scope>NUCLEOTIDE SEQUENCE [LARGE SCALE GENOMIC DNA]</scope>
</reference>
<evidence type="ECO:0000256" key="3">
    <source>
        <dbReference type="ARBA" id="ARBA00022692"/>
    </source>
</evidence>
<keyword evidence="5" id="KW-0297">G-protein coupled receptor</keyword>
<keyword evidence="3 10" id="KW-0812">Transmembrane</keyword>
<feature type="domain" description="G-protein coupled receptors family 1 profile" evidence="11">
    <location>
        <begin position="1"/>
        <end position="224"/>
    </location>
</feature>
<reference evidence="14" key="1">
    <citation type="submission" date="2017-02" db="UniProtKB">
        <authorList>
            <consortium name="WormBaseParasite"/>
        </authorList>
    </citation>
    <scope>IDENTIFICATION</scope>
</reference>
<keyword evidence="8" id="KW-0807">Transducer</keyword>
<dbReference type="Proteomes" id="UP000271162">
    <property type="component" value="Unassembled WGS sequence"/>
</dbReference>
<evidence type="ECO:0000313" key="14">
    <source>
        <dbReference type="WBParaSite" id="NBR_0001362301-mRNA-1"/>
    </source>
</evidence>
<dbReference type="GO" id="GO:0004930">
    <property type="term" value="F:G protein-coupled receptor activity"/>
    <property type="evidence" value="ECO:0007669"/>
    <property type="project" value="UniProtKB-KW"/>
</dbReference>
<keyword evidence="13" id="KW-1185">Reference proteome</keyword>
<keyword evidence="6 10" id="KW-0472">Membrane</keyword>
<evidence type="ECO:0000256" key="8">
    <source>
        <dbReference type="ARBA" id="ARBA00023224"/>
    </source>
</evidence>
<feature type="region of interest" description="Disordered" evidence="9">
    <location>
        <begin position="75"/>
        <end position="101"/>
    </location>
</feature>
<name>A0A0N4YB15_NIPBR</name>
<gene>
    <name evidence="12" type="ORF">NBR_LOCUS13624</name>
</gene>
<dbReference type="WBParaSite" id="NBR_0001362301-mRNA-1">
    <property type="protein sequence ID" value="NBR_0001362301-mRNA-1"/>
    <property type="gene ID" value="NBR_0001362301"/>
</dbReference>
<evidence type="ECO:0000256" key="5">
    <source>
        <dbReference type="ARBA" id="ARBA00023040"/>
    </source>
</evidence>
<dbReference type="Pfam" id="PF00001">
    <property type="entry name" value="7tm_1"/>
    <property type="match status" value="1"/>
</dbReference>
<feature type="transmembrane region" description="Helical" evidence="10">
    <location>
        <begin position="204"/>
        <end position="227"/>
    </location>
</feature>
<keyword evidence="7" id="KW-0675">Receptor</keyword>
<evidence type="ECO:0000256" key="2">
    <source>
        <dbReference type="ARBA" id="ARBA00022475"/>
    </source>
</evidence>
<evidence type="ECO:0000313" key="13">
    <source>
        <dbReference type="Proteomes" id="UP000271162"/>
    </source>
</evidence>
<evidence type="ECO:0000313" key="12">
    <source>
        <dbReference type="EMBL" id="VDL77213.1"/>
    </source>
</evidence>
<evidence type="ECO:0000256" key="9">
    <source>
        <dbReference type="SAM" id="MobiDB-lite"/>
    </source>
</evidence>
<keyword evidence="4 10" id="KW-1133">Transmembrane helix</keyword>
<dbReference type="InterPro" id="IPR017452">
    <property type="entry name" value="GPCR_Rhodpsn_7TM"/>
</dbReference>
<comment type="subcellular location">
    <subcellularLocation>
        <location evidence="1">Cell membrane</location>
        <topology evidence="1">Multi-pass membrane protein</topology>
    </subcellularLocation>
</comment>
<dbReference type="EMBL" id="UYSL01021097">
    <property type="protein sequence ID" value="VDL77213.1"/>
    <property type="molecule type" value="Genomic_DNA"/>
</dbReference>
<evidence type="ECO:0000256" key="7">
    <source>
        <dbReference type="ARBA" id="ARBA00023170"/>
    </source>
</evidence>
<dbReference type="SUPFAM" id="SSF81321">
    <property type="entry name" value="Family A G protein-coupled receptor-like"/>
    <property type="match status" value="1"/>
</dbReference>
<evidence type="ECO:0000256" key="1">
    <source>
        <dbReference type="ARBA" id="ARBA00004651"/>
    </source>
</evidence>
<keyword evidence="2" id="KW-1003">Cell membrane</keyword>
<dbReference type="PROSITE" id="PS50262">
    <property type="entry name" value="G_PROTEIN_RECEP_F1_2"/>
    <property type="match status" value="1"/>
</dbReference>
<dbReference type="STRING" id="27835.A0A0N4YB15"/>
<organism evidence="14">
    <name type="scientific">Nippostrongylus brasiliensis</name>
    <name type="common">Rat hookworm</name>
    <dbReference type="NCBI Taxonomy" id="27835"/>
    <lineage>
        <taxon>Eukaryota</taxon>
        <taxon>Metazoa</taxon>
        <taxon>Ecdysozoa</taxon>
        <taxon>Nematoda</taxon>
        <taxon>Chromadorea</taxon>
        <taxon>Rhabditida</taxon>
        <taxon>Rhabditina</taxon>
        <taxon>Rhabditomorpha</taxon>
        <taxon>Strongyloidea</taxon>
        <taxon>Heligmosomidae</taxon>
        <taxon>Nippostrongylus</taxon>
    </lineage>
</organism>
<evidence type="ECO:0000259" key="11">
    <source>
        <dbReference type="PROSITE" id="PS50262"/>
    </source>
</evidence>
<evidence type="ECO:0000256" key="6">
    <source>
        <dbReference type="ARBA" id="ARBA00023136"/>
    </source>
</evidence>
<evidence type="ECO:0000256" key="10">
    <source>
        <dbReference type="SAM" id="Phobius"/>
    </source>
</evidence>
<proteinExistence type="predicted"/>
<dbReference type="OMA" id="IRYCAIT"/>
<dbReference type="PANTHER" id="PTHR24248">
    <property type="entry name" value="ADRENERGIC RECEPTOR-RELATED G-PROTEIN COUPLED RECEPTOR"/>
    <property type="match status" value="1"/>
</dbReference>
<dbReference type="AlphaFoldDB" id="A0A0N4YB15"/>
<dbReference type="PRINTS" id="PR00237">
    <property type="entry name" value="GPCRRHODOPSN"/>
</dbReference>
<dbReference type="InterPro" id="IPR000276">
    <property type="entry name" value="GPCR_Rhodpsn"/>
</dbReference>
<protein>
    <submittedName>
        <fullName evidence="14">G_PROTEIN_RECEP_F1_2 domain-containing protein</fullName>
    </submittedName>
</protein>
<accession>A0A0N4YB15</accession>
<dbReference type="GO" id="GO:0005886">
    <property type="term" value="C:plasma membrane"/>
    <property type="evidence" value="ECO:0007669"/>
    <property type="project" value="UniProtKB-SubCell"/>
</dbReference>
<feature type="transmembrane region" description="Helical" evidence="10">
    <location>
        <begin position="25"/>
        <end position="54"/>
    </location>
</feature>
<evidence type="ECO:0000256" key="4">
    <source>
        <dbReference type="ARBA" id="ARBA00022989"/>
    </source>
</evidence>
<dbReference type="Gene3D" id="1.20.1070.10">
    <property type="entry name" value="Rhodopsin 7-helix transmembrane proteins"/>
    <property type="match status" value="1"/>
</dbReference>
<feature type="transmembrane region" description="Helical" evidence="10">
    <location>
        <begin position="170"/>
        <end position="192"/>
    </location>
</feature>